<dbReference type="PANTHER" id="PTHR34387:SF1">
    <property type="entry name" value="PERIPLASMIC IMMUNOGENIC PROTEIN"/>
    <property type="match status" value="1"/>
</dbReference>
<reference evidence="2 3" key="1">
    <citation type="submission" date="2012-03" db="EMBL/GenBank/DDBJ databases">
        <title>The Genome Sequence of Bartonella birtlesii LL-WM9.</title>
        <authorList>
            <consortium name="The Broad Institute Genome Sequencing Platform"/>
            <consortium name="The Broad Institute Genome Sequencing Center for Infectious Disease"/>
            <person name="Feldgarden M."/>
            <person name="Kirby J."/>
            <person name="Kosoy M."/>
            <person name="Birtles R."/>
            <person name="Probert W.S."/>
            <person name="Chiaraviglio L."/>
            <person name="Young S.K."/>
            <person name="Zeng Q."/>
            <person name="Gargeya S."/>
            <person name="Fitzgerald M."/>
            <person name="Haas B."/>
            <person name="Abouelleil A."/>
            <person name="Alvarado L."/>
            <person name="Arachchi H.M."/>
            <person name="Berlin A."/>
            <person name="Chapman S.B."/>
            <person name="Gearin G."/>
            <person name="Goldberg J."/>
            <person name="Griggs A."/>
            <person name="Gujja S."/>
            <person name="Hansen M."/>
            <person name="Heiman D."/>
            <person name="Howarth C."/>
            <person name="Larimer J."/>
            <person name="Lui A."/>
            <person name="MacDonald P.J.P."/>
            <person name="McCowen C."/>
            <person name="Montmayeur A."/>
            <person name="Murphy C."/>
            <person name="Neiman D."/>
            <person name="Pearson M."/>
            <person name="Priest M."/>
            <person name="Roberts A."/>
            <person name="Saif S."/>
            <person name="Shea T."/>
            <person name="Sisk P."/>
            <person name="Stolte C."/>
            <person name="Sykes S."/>
            <person name="Wortman J."/>
            <person name="Nusbaum C."/>
            <person name="Birren B."/>
        </authorList>
    </citation>
    <scope>NUCLEOTIDE SEQUENCE [LARGE SCALE GENOMIC DNA]</scope>
    <source>
        <strain evidence="2 3">LL-WM9</strain>
    </source>
</reference>
<evidence type="ECO:0000256" key="1">
    <source>
        <dbReference type="SAM" id="SignalP"/>
    </source>
</evidence>
<gene>
    <name evidence="2" type="ORF">ME7_01297</name>
</gene>
<dbReference type="Gene3D" id="3.30.110.170">
    <property type="entry name" value="Protein of unknown function (DUF541), domain 1"/>
    <property type="match status" value="1"/>
</dbReference>
<dbReference type="GO" id="GO:0006974">
    <property type="term" value="P:DNA damage response"/>
    <property type="evidence" value="ECO:0007669"/>
    <property type="project" value="TreeGrafter"/>
</dbReference>
<protein>
    <recommendedName>
        <fullName evidence="4">26 kDa periplasmic immunogenic protein</fullName>
    </recommendedName>
</protein>
<dbReference type="InterPro" id="IPR052022">
    <property type="entry name" value="26kDa_periplasmic_antigen"/>
</dbReference>
<dbReference type="AlphaFoldDB" id="J0PR47"/>
<keyword evidence="3" id="KW-1185">Reference proteome</keyword>
<dbReference type="Pfam" id="PF04402">
    <property type="entry name" value="SIMPL"/>
    <property type="match status" value="1"/>
</dbReference>
<evidence type="ECO:0000313" key="2">
    <source>
        <dbReference type="EMBL" id="EJF74926.1"/>
    </source>
</evidence>
<dbReference type="HOGENOM" id="CLU_080344_4_0_5"/>
<feature type="chain" id="PRO_5003737626" description="26 kDa periplasmic immunogenic protein" evidence="1">
    <location>
        <begin position="33"/>
        <end position="245"/>
    </location>
</feature>
<evidence type="ECO:0000313" key="3">
    <source>
        <dbReference type="Proteomes" id="UP000008748"/>
    </source>
</evidence>
<dbReference type="RefSeq" id="WP_006590214.1">
    <property type="nucleotide sequence ID" value="NZ_JH725078.1"/>
</dbReference>
<feature type="signal peptide" evidence="1">
    <location>
        <begin position="1"/>
        <end position="32"/>
    </location>
</feature>
<accession>J0PR47</accession>
<evidence type="ECO:0008006" key="4">
    <source>
        <dbReference type="Google" id="ProtNLM"/>
    </source>
</evidence>
<organism evidence="2 3">
    <name type="scientific">Bartonella birtlesii LL-WM9</name>
    <dbReference type="NCBI Taxonomy" id="1094552"/>
    <lineage>
        <taxon>Bacteria</taxon>
        <taxon>Pseudomonadati</taxon>
        <taxon>Pseudomonadota</taxon>
        <taxon>Alphaproteobacteria</taxon>
        <taxon>Hyphomicrobiales</taxon>
        <taxon>Bartonellaceae</taxon>
        <taxon>Bartonella</taxon>
    </lineage>
</organism>
<dbReference type="PATRIC" id="fig|1094552.3.peg.1450"/>
<dbReference type="Gene3D" id="3.30.70.2970">
    <property type="entry name" value="Protein of unknown function (DUF541), domain 2"/>
    <property type="match status" value="1"/>
</dbReference>
<dbReference type="Proteomes" id="UP000008748">
    <property type="component" value="Unassembled WGS sequence"/>
</dbReference>
<dbReference type="EMBL" id="AIMC01000032">
    <property type="protein sequence ID" value="EJF74926.1"/>
    <property type="molecule type" value="Genomic_DNA"/>
</dbReference>
<sequence>MKKTVFHSLNHYRIKIAIMALALLVSSLPLHAEASKMKNATITVTATGESQAVPDMAIINLAVVTEDKTAQKALAANNKSMNDIVNAFKSNGIQANDLQTSGLSIYQSHPDKHHEKKNNERLYHVSNSLTVRIRDLANAGKIFDQAMALGINSVNGITFTNADTKPFYQEARKKAITEAIEKAETIAQAANLKLGKIIEINENNDNYYPNPRLMSSASRASYADTNFSGGELGYNVSVTVVFAID</sequence>
<dbReference type="PANTHER" id="PTHR34387">
    <property type="entry name" value="SLR1258 PROTEIN"/>
    <property type="match status" value="1"/>
</dbReference>
<dbReference type="InterPro" id="IPR007497">
    <property type="entry name" value="SIMPL/DUF541"/>
</dbReference>
<comment type="caution">
    <text evidence="2">The sequence shown here is derived from an EMBL/GenBank/DDBJ whole genome shotgun (WGS) entry which is preliminary data.</text>
</comment>
<name>J0PR47_9HYPH</name>
<proteinExistence type="predicted"/>
<keyword evidence="1" id="KW-0732">Signal</keyword>